<evidence type="ECO:0000256" key="1">
    <source>
        <dbReference type="ARBA" id="ARBA00022729"/>
    </source>
</evidence>
<feature type="compositionally biased region" description="Gly residues" evidence="3">
    <location>
        <begin position="705"/>
        <end position="742"/>
    </location>
</feature>
<evidence type="ECO:0000313" key="6">
    <source>
        <dbReference type="Proteomes" id="UP000019678"/>
    </source>
</evidence>
<dbReference type="STRING" id="1192034.CAP_5082"/>
<feature type="compositionally biased region" description="Low complexity" evidence="3">
    <location>
        <begin position="743"/>
        <end position="752"/>
    </location>
</feature>
<sequence>MQNGSVGRRRGIFAALGAALTLTACLTAAPGVALAQQCDSAVEIVLTDALGYAWDVTARGSISNGSGDSYDGGMVLLVDGTYVGASTGTLELADRQSVHGPQAMGGLMVTRKVYVPPDHAWARFLEIVHNPTGAPISASVRVDTNVGSDGSTTITQSFTGDTQFTIEDRWVATDDVDAGSDPSLHHTYFGPGAAVTPQAVSMTVGDCAGTQGPSVTFTVPVPAGATRIIMHFAGQRGTQAEAHASAAELDTLPPQALEGMTPEEVASIVNWFTNVGQPCASTADCLGGVCTDGVCCNAPCDGDCEACAMAMGASADGICSPVTGPACDDGDACSQVDTCQAGVCMGADPVVCQPSVCLEAGSCDPGTGLCGAGPIAPDGTSCGPSSVCVEGACLLEVGAVCAAAGECATGACVDGVCCDSACDTLCTACSAALKGGGPDGVCGPVQAGSDPGAECAVEASTCGNTGACDGAGACQKQGAGTACGPASCSGGALENADICDGNGACVDGGSQSCGLYTCANAACLGSCATTTQCATTASCISGACVLDQDGDGVADGIDNCPAVANSTQVDTDGDGAGDACDPDDDNDGVVDGQDNCPTIANTGQGDSNGDGVGDECDCQSPPKPDGAACEDGNPCTLDDTCQAGACVGGPSFSCPDVSVCVAAACDPQSGACAPFPKSQETPCEKDGVPGVCVAGGCLSEVPTSGEGGGTATGGGGSGEGGEGGDGGNSTGVGGASGQGAGSSSGEPPVSSVPTLHGNGCGCSTVGAASGGGRVGWLALGLLLAARRRRDGGRRTRRW</sequence>
<dbReference type="InterPro" id="IPR003367">
    <property type="entry name" value="Thrombospondin_3-like_rpt"/>
</dbReference>
<dbReference type="Pfam" id="PF02412">
    <property type="entry name" value="TSP_3"/>
    <property type="match status" value="2"/>
</dbReference>
<dbReference type="PANTHER" id="PTHR10199">
    <property type="entry name" value="THROMBOSPONDIN"/>
    <property type="match status" value="1"/>
</dbReference>
<name>A0A017T5W8_9BACT</name>
<dbReference type="eggNOG" id="COG5184">
    <property type="taxonomic scope" value="Bacteria"/>
</dbReference>
<dbReference type="EMBL" id="ASRX01000040">
    <property type="protein sequence ID" value="EYF03981.1"/>
    <property type="molecule type" value="Genomic_DNA"/>
</dbReference>
<gene>
    <name evidence="5" type="ORF">CAP_5082</name>
</gene>
<dbReference type="InterPro" id="IPR028974">
    <property type="entry name" value="TSP_type-3_rpt"/>
</dbReference>
<feature type="signal peptide" evidence="4">
    <location>
        <begin position="1"/>
        <end position="35"/>
    </location>
</feature>
<evidence type="ECO:0000256" key="3">
    <source>
        <dbReference type="SAM" id="MobiDB-lite"/>
    </source>
</evidence>
<dbReference type="PROSITE" id="PS51234">
    <property type="entry name" value="TSP3"/>
    <property type="match status" value="1"/>
</dbReference>
<evidence type="ECO:0000313" key="5">
    <source>
        <dbReference type="EMBL" id="EYF03981.1"/>
    </source>
</evidence>
<keyword evidence="2" id="KW-0106">Calcium</keyword>
<protein>
    <submittedName>
        <fullName evidence="5">Uncharacterized protein</fullName>
    </submittedName>
</protein>
<dbReference type="InterPro" id="IPR017897">
    <property type="entry name" value="Thrombospondin_3_rpt"/>
</dbReference>
<dbReference type="InterPro" id="IPR006311">
    <property type="entry name" value="TAT_signal"/>
</dbReference>
<evidence type="ECO:0000256" key="4">
    <source>
        <dbReference type="SAM" id="SignalP"/>
    </source>
</evidence>
<dbReference type="GO" id="GO:0007155">
    <property type="term" value="P:cell adhesion"/>
    <property type="evidence" value="ECO:0007669"/>
    <property type="project" value="InterPro"/>
</dbReference>
<dbReference type="SUPFAM" id="SSF103647">
    <property type="entry name" value="TSP type-3 repeat"/>
    <property type="match status" value="1"/>
</dbReference>
<dbReference type="PROSITE" id="PS51318">
    <property type="entry name" value="TAT"/>
    <property type="match status" value="1"/>
</dbReference>
<evidence type="ECO:0000256" key="2">
    <source>
        <dbReference type="ARBA" id="ARBA00022837"/>
    </source>
</evidence>
<dbReference type="RefSeq" id="WP_052375817.1">
    <property type="nucleotide sequence ID" value="NZ_ASRX01000040.1"/>
</dbReference>
<dbReference type="Gene3D" id="4.10.1080.10">
    <property type="entry name" value="TSP type-3 repeat"/>
    <property type="match status" value="1"/>
</dbReference>
<proteinExistence type="predicted"/>
<comment type="caution">
    <text evidence="5">The sequence shown here is derived from an EMBL/GenBank/DDBJ whole genome shotgun (WGS) entry which is preliminary data.</text>
</comment>
<reference evidence="5 6" key="1">
    <citation type="submission" date="2013-05" db="EMBL/GenBank/DDBJ databases">
        <title>Genome assembly of Chondromyces apiculatus DSM 436.</title>
        <authorList>
            <person name="Sharma G."/>
            <person name="Khatri I."/>
            <person name="Kaur C."/>
            <person name="Mayilraj S."/>
            <person name="Subramanian S."/>
        </authorList>
    </citation>
    <scope>NUCLEOTIDE SEQUENCE [LARGE SCALE GENOMIC DNA]</scope>
    <source>
        <strain evidence="5 6">DSM 436</strain>
    </source>
</reference>
<keyword evidence="1 4" id="KW-0732">Signal</keyword>
<dbReference type="Proteomes" id="UP000019678">
    <property type="component" value="Unassembled WGS sequence"/>
</dbReference>
<dbReference type="eggNOG" id="COG3055">
    <property type="taxonomic scope" value="Bacteria"/>
</dbReference>
<keyword evidence="6" id="KW-1185">Reference proteome</keyword>
<feature type="chain" id="PRO_5001500230" evidence="4">
    <location>
        <begin position="36"/>
        <end position="798"/>
    </location>
</feature>
<organism evidence="5 6">
    <name type="scientific">Chondromyces apiculatus DSM 436</name>
    <dbReference type="NCBI Taxonomy" id="1192034"/>
    <lineage>
        <taxon>Bacteria</taxon>
        <taxon>Pseudomonadati</taxon>
        <taxon>Myxococcota</taxon>
        <taxon>Polyangia</taxon>
        <taxon>Polyangiales</taxon>
        <taxon>Polyangiaceae</taxon>
        <taxon>Chondromyces</taxon>
    </lineage>
</organism>
<accession>A0A017T5W8</accession>
<dbReference type="GO" id="GO:0005509">
    <property type="term" value="F:calcium ion binding"/>
    <property type="evidence" value="ECO:0007669"/>
    <property type="project" value="InterPro"/>
</dbReference>
<dbReference type="PANTHER" id="PTHR10199:SF100">
    <property type="entry name" value="THROMBOSPONDIN, ISOFORM A"/>
    <property type="match status" value="1"/>
</dbReference>
<feature type="region of interest" description="Disordered" evidence="3">
    <location>
        <begin position="703"/>
        <end position="752"/>
    </location>
</feature>
<dbReference type="AlphaFoldDB" id="A0A017T5W8"/>